<dbReference type="PeptideAtlas" id="Q61710"/>
<dbReference type="MGI" id="MGI:1889576">
    <property type="gene designation" value="Cntrl"/>
</dbReference>
<dbReference type="PANTHER" id="PTHR46652:SF3">
    <property type="entry name" value="LEUCINE-RICH REPEAT-CONTAINING PROTEIN 9"/>
    <property type="match status" value="1"/>
</dbReference>
<evidence type="ECO:0000256" key="2">
    <source>
        <dbReference type="ARBA" id="ARBA00022737"/>
    </source>
</evidence>
<keyword evidence="2" id="KW-0677">Repeat</keyword>
<keyword evidence="1" id="KW-0433">Leucine-rich repeat</keyword>
<feature type="region of interest" description="Disordered" evidence="4">
    <location>
        <begin position="568"/>
        <end position="599"/>
    </location>
</feature>
<dbReference type="InterPro" id="IPR050836">
    <property type="entry name" value="SDS22/Internalin_LRR"/>
</dbReference>
<dbReference type="PIR" id="S44925">
    <property type="entry name" value="S44925"/>
</dbReference>
<name>Q61710_MOUSE</name>
<reference evidence="5" key="1">
    <citation type="journal article" date="1996" name="Biochim. Biophys. Acta">
        <title>Molecular cloning of a cDNA encoding an antigen which is salt-stably attached to centrosomes.</title>
        <authorList>
            <person name="Angiolillo A."/>
            <person name="Batova I."/>
            <person name="Joswig G."/>
            <person name="Werner D."/>
        </authorList>
    </citation>
    <scope>NUCLEOTIDE SEQUENCE</scope>
</reference>
<evidence type="ECO:0000256" key="3">
    <source>
        <dbReference type="SAM" id="Coils"/>
    </source>
</evidence>
<feature type="coiled-coil region" evidence="3">
    <location>
        <begin position="364"/>
        <end position="454"/>
    </location>
</feature>
<proteinExistence type="evidence at transcript level"/>
<evidence type="ECO:0000256" key="4">
    <source>
        <dbReference type="SAM" id="MobiDB-lite"/>
    </source>
</evidence>
<dbReference type="AGR" id="MGI:1889576"/>
<evidence type="ECO:0000313" key="6">
    <source>
        <dbReference type="MGI" id="MGI:1889576"/>
    </source>
</evidence>
<feature type="compositionally biased region" description="Basic and acidic residues" evidence="4">
    <location>
        <begin position="91"/>
        <end position="102"/>
    </location>
</feature>
<dbReference type="PANTHER" id="PTHR46652">
    <property type="entry name" value="LEUCINE-RICH REPEAT AND IQ DOMAIN-CONTAINING PROTEIN 1-RELATED"/>
    <property type="match status" value="1"/>
</dbReference>
<feature type="region of interest" description="Disordered" evidence="4">
    <location>
        <begin position="509"/>
        <end position="553"/>
    </location>
</feature>
<dbReference type="AlphaFoldDB" id="Q61710"/>
<feature type="region of interest" description="Disordered" evidence="4">
    <location>
        <begin position="75"/>
        <end position="103"/>
    </location>
</feature>
<keyword evidence="3" id="KW-0175">Coiled coil</keyword>
<evidence type="ECO:0000313" key="5">
    <source>
        <dbReference type="EMBL" id="CAA55732.1"/>
    </source>
</evidence>
<feature type="compositionally biased region" description="Acidic residues" evidence="4">
    <location>
        <begin position="582"/>
        <end position="593"/>
    </location>
</feature>
<feature type="coiled-coil region" evidence="3">
    <location>
        <begin position="251"/>
        <end position="320"/>
    </location>
</feature>
<sequence length="678" mass="76616">MDAENMRKELAELESALQEQHEVNASLQQAQGDLSAYETELETQLKLKDAETSQLKQELEKLLRRTQLEQSVLQTELEKERESLRMPWAKRSSEEKQQENNELRTQLKQLQDDNSLLKKQLKEFQNHLNHVVDGLYSPRGSSSSCRPMKEKVETRSWGNENHSPSDVLGKSLADLQKQFSEILPRSQWFKRKPQVRERKLHEEMALQQEKLANGQEEFRPARSSMKKWLSSKRNWRMVKRSSGRPAKEHLKPELKFDKRQHNARIQQLENEIHYLQENLKSMEKIQGLTDLQLQEADEEKERILAQLQELEKKKKREDARSQEQFLGLDEELKSLKKAVAASDKLAAADVTIAKDQLKSLHGTVVRINQERAEELEEAERFSREAIEAAKDLSRAEAEIELLQHLLREREGQFRDEMENADLGAKGANSQLLEIEALNEAMAKQRAEITRLRDVLNLTGAGTKGGIENVLEEIAELRHAVSAQNEYISSMADPFRRQGWWYFMPPAPSSKVSSHSSQATKDSGLGLKYTASTPLRKPQPGQQEEKDSSGPLPASGYWVYSPIRSTLHKSFSKREDADSGGDSQEESGLDDQEEPPFVPPPGYIMYTVLPDGSPVPQGVALYAPSPPLPNSSHPLTPGTVVYGPPPAGAPIIYGPPPANFAVPLVPRVCSIATSQSTIT</sequence>
<dbReference type="EMBL" id="X79131">
    <property type="protein sequence ID" value="CAA55732.1"/>
    <property type="molecule type" value="mRNA"/>
</dbReference>
<accession>Q61710</accession>
<protein>
    <submittedName>
        <fullName evidence="5">IB3/5-polypeptide</fullName>
    </submittedName>
</protein>
<gene>
    <name evidence="6" type="primary">Cntrl</name>
    <name evidence="6" type="synonym">Cep1</name>
    <name evidence="6" type="synonym">Cep110</name>
    <name evidence="6" type="synonym">Ma2a8</name>
</gene>
<organism evidence="5">
    <name type="scientific">Mus musculus</name>
    <name type="common">Mouse</name>
    <dbReference type="NCBI Taxonomy" id="10090"/>
    <lineage>
        <taxon>Eukaryota</taxon>
        <taxon>Metazoa</taxon>
        <taxon>Chordata</taxon>
        <taxon>Craniata</taxon>
        <taxon>Vertebrata</taxon>
        <taxon>Euteleostomi</taxon>
        <taxon>Mammalia</taxon>
        <taxon>Eutheria</taxon>
        <taxon>Euarchontoglires</taxon>
        <taxon>Glires</taxon>
        <taxon>Rodentia</taxon>
        <taxon>Myomorpha</taxon>
        <taxon>Muroidea</taxon>
        <taxon>Muridae</taxon>
        <taxon>Murinae</taxon>
        <taxon>Mus</taxon>
        <taxon>Mus</taxon>
    </lineage>
</organism>
<evidence type="ECO:0000256" key="1">
    <source>
        <dbReference type="ARBA" id="ARBA00022614"/>
    </source>
</evidence>